<organism evidence="2 3">
    <name type="scientific">Clostridium paridis</name>
    <dbReference type="NCBI Taxonomy" id="2803863"/>
    <lineage>
        <taxon>Bacteria</taxon>
        <taxon>Bacillati</taxon>
        <taxon>Bacillota</taxon>
        <taxon>Clostridia</taxon>
        <taxon>Eubacteriales</taxon>
        <taxon>Clostridiaceae</taxon>
        <taxon>Clostridium</taxon>
    </lineage>
</organism>
<reference evidence="2" key="1">
    <citation type="submission" date="2021-01" db="EMBL/GenBank/DDBJ databases">
        <title>Genome public.</title>
        <authorList>
            <person name="Liu C."/>
            <person name="Sun Q."/>
        </authorList>
    </citation>
    <scope>NUCLEOTIDE SEQUENCE</scope>
    <source>
        <strain evidence="2">YIM B02565</strain>
    </source>
</reference>
<dbReference type="PANTHER" id="PTHR40086:SF1">
    <property type="entry name" value="CELL CYCLE REGULATOR CCRZ"/>
    <property type="match status" value="1"/>
</dbReference>
<dbReference type="InterPro" id="IPR011009">
    <property type="entry name" value="Kinase-like_dom_sf"/>
</dbReference>
<dbReference type="InterPro" id="IPR002575">
    <property type="entry name" value="Aminoglycoside_PTrfase"/>
</dbReference>
<dbReference type="EMBL" id="JAESWA010000010">
    <property type="protein sequence ID" value="MBL4930608.1"/>
    <property type="molecule type" value="Genomic_DNA"/>
</dbReference>
<keyword evidence="3" id="KW-1185">Reference proteome</keyword>
<sequence length="327" mass="38221">MIPENKLIAVKNALQETFGVNEFEDIQEMTAGLSSALVFRIVVKGKSYLLRIITRDDAMGDPTHQFTCMKSAADAGLAPNIKYLNIQDRISITDFVETQPFSLDEAKTFLPEVLHKLHSLSPFPKTINYIDSMDSFVQRFQDAKIIPENITKEIFEQYKRIKNVYPSNDDDFVSCHNDLKPENILYDGEKAWLVDWEAAFLNDRYVDLAVVGNFVIRNEQDEIDFLSIYFGEELNEYRHARFFLMSQMMHIFYFALFMQIGSKRRPIDINTKRQDFREIHDNIWEGKINLTDNEAKLNYALAHMDQFMLDVKTKRFEESLKIVADYN</sequence>
<dbReference type="Proteomes" id="UP000623681">
    <property type="component" value="Unassembled WGS sequence"/>
</dbReference>
<dbReference type="InterPro" id="IPR052077">
    <property type="entry name" value="CcrZ_PhaseVar_Mediator"/>
</dbReference>
<dbReference type="AlphaFoldDB" id="A0A937FC80"/>
<evidence type="ECO:0000313" key="3">
    <source>
        <dbReference type="Proteomes" id="UP000623681"/>
    </source>
</evidence>
<dbReference type="Gene3D" id="3.90.1200.10">
    <property type="match status" value="1"/>
</dbReference>
<protein>
    <submittedName>
        <fullName evidence="2">Phosphotransferase</fullName>
    </submittedName>
</protein>
<proteinExistence type="predicted"/>
<comment type="caution">
    <text evidence="2">The sequence shown here is derived from an EMBL/GenBank/DDBJ whole genome shotgun (WGS) entry which is preliminary data.</text>
</comment>
<evidence type="ECO:0000259" key="1">
    <source>
        <dbReference type="Pfam" id="PF01636"/>
    </source>
</evidence>
<accession>A0A937FC80</accession>
<name>A0A937FC80_9CLOT</name>
<feature type="domain" description="Aminoglycoside phosphotransferase" evidence="1">
    <location>
        <begin position="27"/>
        <end position="222"/>
    </location>
</feature>
<dbReference type="PANTHER" id="PTHR40086">
    <property type="entry name" value="PHOSPHOTRANSFERASE YTMP-RELATED"/>
    <property type="match status" value="1"/>
</dbReference>
<dbReference type="Pfam" id="PF01636">
    <property type="entry name" value="APH"/>
    <property type="match status" value="1"/>
</dbReference>
<dbReference type="RefSeq" id="WP_202765987.1">
    <property type="nucleotide sequence ID" value="NZ_JAESWA010000010.1"/>
</dbReference>
<gene>
    <name evidence="2" type="ORF">JK634_02185</name>
</gene>
<evidence type="ECO:0000313" key="2">
    <source>
        <dbReference type="EMBL" id="MBL4930608.1"/>
    </source>
</evidence>
<dbReference type="SUPFAM" id="SSF56112">
    <property type="entry name" value="Protein kinase-like (PK-like)"/>
    <property type="match status" value="1"/>
</dbReference>
<dbReference type="Gene3D" id="3.30.200.20">
    <property type="entry name" value="Phosphorylase Kinase, domain 1"/>
    <property type="match status" value="1"/>
</dbReference>